<feature type="domain" description="DUF1980" evidence="3">
    <location>
        <begin position="140"/>
        <end position="238"/>
    </location>
</feature>
<reference evidence="4" key="1">
    <citation type="submission" date="2021-03" db="EMBL/GenBank/DDBJ databases">
        <title>Leucobacter chromiisoli sp. nov., isolated from chromium-containing soil of chemical plant.</title>
        <authorList>
            <person name="Xu Z."/>
        </authorList>
    </citation>
    <scope>NUCLEOTIDE SEQUENCE</scope>
    <source>
        <strain evidence="4">S27</strain>
    </source>
</reference>
<feature type="transmembrane region" description="Helical" evidence="1">
    <location>
        <begin position="27"/>
        <end position="50"/>
    </location>
</feature>
<feature type="transmembrane region" description="Helical" evidence="1">
    <location>
        <begin position="71"/>
        <end position="90"/>
    </location>
</feature>
<evidence type="ECO:0000259" key="3">
    <source>
        <dbReference type="Pfam" id="PF21537"/>
    </source>
</evidence>
<protein>
    <submittedName>
        <fullName evidence="4">TIGR03943 family protein</fullName>
    </submittedName>
</protein>
<evidence type="ECO:0000259" key="2">
    <source>
        <dbReference type="Pfam" id="PF09323"/>
    </source>
</evidence>
<comment type="caution">
    <text evidence="4">The sequence shown here is derived from an EMBL/GenBank/DDBJ whole genome shotgun (WGS) entry which is preliminary data.</text>
</comment>
<keyword evidence="1" id="KW-1133">Transmembrane helix</keyword>
<dbReference type="InterPro" id="IPR015402">
    <property type="entry name" value="DUF1980"/>
</dbReference>
<dbReference type="InterPro" id="IPR048493">
    <property type="entry name" value="DUF1980_N"/>
</dbReference>
<organism evidence="4 5">
    <name type="scientific">Leucobacter weissii</name>
    <dbReference type="NCBI Taxonomy" id="1983706"/>
    <lineage>
        <taxon>Bacteria</taxon>
        <taxon>Bacillati</taxon>
        <taxon>Actinomycetota</taxon>
        <taxon>Actinomycetes</taxon>
        <taxon>Micrococcales</taxon>
        <taxon>Microbacteriaceae</taxon>
        <taxon>Leucobacter</taxon>
    </lineage>
</organism>
<keyword evidence="1" id="KW-0812">Transmembrane</keyword>
<keyword evidence="1" id="KW-0472">Membrane</keyword>
<keyword evidence="5" id="KW-1185">Reference proteome</keyword>
<evidence type="ECO:0000313" key="4">
    <source>
        <dbReference type="EMBL" id="MBO1901230.1"/>
    </source>
</evidence>
<dbReference type="EMBL" id="JAGDYM010000005">
    <property type="protein sequence ID" value="MBO1901230.1"/>
    <property type="molecule type" value="Genomic_DNA"/>
</dbReference>
<dbReference type="Pfam" id="PF21537">
    <property type="entry name" value="DUF1980_C"/>
    <property type="match status" value="1"/>
</dbReference>
<gene>
    <name evidence="4" type="ORF">J4H92_04620</name>
</gene>
<dbReference type="RefSeq" id="WP_208096611.1">
    <property type="nucleotide sequence ID" value="NZ_JAGDYM010000005.1"/>
</dbReference>
<evidence type="ECO:0000313" key="5">
    <source>
        <dbReference type="Proteomes" id="UP000664382"/>
    </source>
</evidence>
<dbReference type="InterPro" id="IPR048447">
    <property type="entry name" value="DUF1980_C"/>
</dbReference>
<dbReference type="Pfam" id="PF09323">
    <property type="entry name" value="DUF1980"/>
    <property type="match status" value="1"/>
</dbReference>
<sequence>MTLLLLGTIAILWLAGADRLGWYIHPRYFTFTVTMMLLAAVATVAALALTPSSRGDTHDHDHVTRPARTRWRATGSIALVALTGASLLIAPPATLSTVTAENRELNVASASERLPAPDGSTPDYELTVRDWSLLLRQSEQSELTGRSATLLGFVAADRSDPDSIFTITRFVVNCCAVDAQPVGVPVYRPGWQQELAEGDWVSVSGTFAPNPSALSEWPYTLLPSGMETTTTPEDPYVY</sequence>
<name>A0A939MJP6_9MICO</name>
<accession>A0A939MJP6</accession>
<dbReference type="NCBIfam" id="TIGR03943">
    <property type="entry name" value="TIGR03943 family putative permease subunit"/>
    <property type="match status" value="1"/>
</dbReference>
<dbReference type="PANTHER" id="PTHR40047:SF1">
    <property type="entry name" value="UPF0703 PROTEIN YCGQ"/>
    <property type="match status" value="1"/>
</dbReference>
<proteinExistence type="predicted"/>
<dbReference type="InterPro" id="IPR052955">
    <property type="entry name" value="UPF0703_membrane_permease"/>
</dbReference>
<dbReference type="PANTHER" id="PTHR40047">
    <property type="entry name" value="UPF0703 PROTEIN YCGQ"/>
    <property type="match status" value="1"/>
</dbReference>
<dbReference type="AlphaFoldDB" id="A0A939MJP6"/>
<evidence type="ECO:0000256" key="1">
    <source>
        <dbReference type="SAM" id="Phobius"/>
    </source>
</evidence>
<feature type="domain" description="DUF1980" evidence="2">
    <location>
        <begin position="8"/>
        <end position="104"/>
    </location>
</feature>
<dbReference type="Proteomes" id="UP000664382">
    <property type="component" value="Unassembled WGS sequence"/>
</dbReference>